<comment type="caution">
    <text evidence="1">The sequence shown here is derived from an EMBL/GenBank/DDBJ whole genome shotgun (WGS) entry which is preliminary data.</text>
</comment>
<proteinExistence type="predicted"/>
<evidence type="ECO:0000313" key="2">
    <source>
        <dbReference type="Proteomes" id="UP001409585"/>
    </source>
</evidence>
<keyword evidence="2" id="KW-1185">Reference proteome</keyword>
<dbReference type="EMBL" id="BAABLX010000026">
    <property type="protein sequence ID" value="GAA4946585.1"/>
    <property type="molecule type" value="Genomic_DNA"/>
</dbReference>
<reference evidence="2" key="1">
    <citation type="journal article" date="2019" name="Int. J. Syst. Evol. Microbiol.">
        <title>The Global Catalogue of Microorganisms (GCM) 10K type strain sequencing project: providing services to taxonomists for standard genome sequencing and annotation.</title>
        <authorList>
            <consortium name="The Broad Institute Genomics Platform"/>
            <consortium name="The Broad Institute Genome Sequencing Center for Infectious Disease"/>
            <person name="Wu L."/>
            <person name="Ma J."/>
        </authorList>
    </citation>
    <scope>NUCLEOTIDE SEQUENCE [LARGE SCALE GENOMIC DNA]</scope>
    <source>
        <strain evidence="2">JCM 19134</strain>
    </source>
</reference>
<dbReference type="Proteomes" id="UP001409585">
    <property type="component" value="Unassembled WGS sequence"/>
</dbReference>
<protein>
    <submittedName>
        <fullName evidence="1">Uncharacterized protein</fullName>
    </submittedName>
</protein>
<dbReference type="AlphaFoldDB" id="A0AAV3U3M9"/>
<name>A0AAV3U3M9_9ALTE</name>
<organism evidence="1 2">
    <name type="scientific">Halioxenophilus aromaticivorans</name>
    <dbReference type="NCBI Taxonomy" id="1306992"/>
    <lineage>
        <taxon>Bacteria</taxon>
        <taxon>Pseudomonadati</taxon>
        <taxon>Pseudomonadota</taxon>
        <taxon>Gammaproteobacteria</taxon>
        <taxon>Alteromonadales</taxon>
        <taxon>Alteromonadaceae</taxon>
        <taxon>Halioxenophilus</taxon>
    </lineage>
</organism>
<accession>A0AAV3U3M9</accession>
<sequence>MPTFAHFHVRESTRCGLIDVQYNMQVIAHDGIGTNVDGKYTGQMQKPIFNPMSAVLIRFAGEMIFAA</sequence>
<gene>
    <name evidence="1" type="ORF">GCM10025791_27470</name>
</gene>
<evidence type="ECO:0000313" key="1">
    <source>
        <dbReference type="EMBL" id="GAA4946585.1"/>
    </source>
</evidence>